<evidence type="ECO:0000256" key="1">
    <source>
        <dbReference type="ARBA" id="ARBA00022723"/>
    </source>
</evidence>
<sequence length="346" mass="39019">MEYFCPVCCTLVYPHEALQSRCSHLYCKPCLSYITTGSRTCPYDGYLVAELDSKPLMESDKILAQNIGRVKVRCLYFRSGCMWDGTLSECSSHCLVCPFANSPVLCNRCGVLILHCQIYEHYPICPGVCQTQQASGGARPQVQFSPQVQPKIRVSAQPLAPNYQGNPQQMQPHTQIQPHARQEVSLVQHRPVMQPLQEYLPHQSSRHQPFLAPVQIQLHQLGRIPLEKPLWPQVCPYPYSPPYMMQKNVEAPPESLLRQSQSYDGRHVMPVKCSQSQAFTQSSVVLGSTAQVRPMQLGLTQPYAGQSYSKSTVLEKIRNPVSENFRDVQEVGSSSQKIVEKDSIRK</sequence>
<dbReference type="InterPro" id="IPR013083">
    <property type="entry name" value="Znf_RING/FYVE/PHD"/>
</dbReference>
<dbReference type="EMBL" id="CACTIH010003643">
    <property type="protein sequence ID" value="CAA2980240.1"/>
    <property type="molecule type" value="Genomic_DNA"/>
</dbReference>
<dbReference type="Proteomes" id="UP000594638">
    <property type="component" value="Unassembled WGS sequence"/>
</dbReference>
<dbReference type="SUPFAM" id="SSF57850">
    <property type="entry name" value="RING/U-box"/>
    <property type="match status" value="1"/>
</dbReference>
<dbReference type="Gene3D" id="3.30.40.10">
    <property type="entry name" value="Zinc/RING finger domain, C3HC4 (zinc finger)"/>
    <property type="match status" value="1"/>
</dbReference>
<dbReference type="PROSITE" id="PS00518">
    <property type="entry name" value="ZF_RING_1"/>
    <property type="match status" value="1"/>
</dbReference>
<dbReference type="InterPro" id="IPR017907">
    <property type="entry name" value="Znf_RING_CS"/>
</dbReference>
<evidence type="ECO:0000313" key="7">
    <source>
        <dbReference type="EMBL" id="CAA2980240.1"/>
    </source>
</evidence>
<dbReference type="PANTHER" id="PTHR37393:SF1">
    <property type="entry name" value="AT-RICH INTERACTIVE DOMAIN-CONTAINING PROTEIN 1A-LIKE"/>
    <property type="match status" value="1"/>
</dbReference>
<dbReference type="PROSITE" id="PS50089">
    <property type="entry name" value="ZF_RING_2"/>
    <property type="match status" value="1"/>
</dbReference>
<feature type="domain" description="RING-type" evidence="6">
    <location>
        <begin position="5"/>
        <end position="44"/>
    </location>
</feature>
<evidence type="ECO:0000256" key="2">
    <source>
        <dbReference type="ARBA" id="ARBA00022771"/>
    </source>
</evidence>
<evidence type="ECO:0000256" key="3">
    <source>
        <dbReference type="ARBA" id="ARBA00022833"/>
    </source>
</evidence>
<protein>
    <submittedName>
        <fullName evidence="7">Trithorax group osa-like</fullName>
    </submittedName>
</protein>
<keyword evidence="3" id="KW-0862">Zinc</keyword>
<gene>
    <name evidence="7" type="ORF">OLEA9_A007039</name>
</gene>
<dbReference type="PANTHER" id="PTHR37393">
    <property type="entry name" value="AT-RICH INTERACTIVE DOMAIN-CONTAINING PROTEIN 1A-LIKE"/>
    <property type="match status" value="1"/>
</dbReference>
<evidence type="ECO:0000256" key="5">
    <source>
        <dbReference type="SAM" id="MobiDB-lite"/>
    </source>
</evidence>
<keyword evidence="8" id="KW-1185">Reference proteome</keyword>
<accession>A0A8S0RM15</accession>
<keyword evidence="1" id="KW-0479">Metal-binding</keyword>
<keyword evidence="2 4" id="KW-0863">Zinc-finger</keyword>
<evidence type="ECO:0000259" key="6">
    <source>
        <dbReference type="PROSITE" id="PS50089"/>
    </source>
</evidence>
<name>A0A8S0RM15_OLEEU</name>
<reference evidence="7 8" key="1">
    <citation type="submission" date="2019-12" db="EMBL/GenBank/DDBJ databases">
        <authorList>
            <person name="Alioto T."/>
            <person name="Alioto T."/>
            <person name="Gomez Garrido J."/>
        </authorList>
    </citation>
    <scope>NUCLEOTIDE SEQUENCE [LARGE SCALE GENOMIC DNA]</scope>
</reference>
<proteinExistence type="predicted"/>
<comment type="caution">
    <text evidence="7">The sequence shown here is derived from an EMBL/GenBank/DDBJ whole genome shotgun (WGS) entry which is preliminary data.</text>
</comment>
<dbReference type="InterPro" id="IPR001841">
    <property type="entry name" value="Znf_RING"/>
</dbReference>
<organism evidence="7 8">
    <name type="scientific">Olea europaea subsp. europaea</name>
    <dbReference type="NCBI Taxonomy" id="158383"/>
    <lineage>
        <taxon>Eukaryota</taxon>
        <taxon>Viridiplantae</taxon>
        <taxon>Streptophyta</taxon>
        <taxon>Embryophyta</taxon>
        <taxon>Tracheophyta</taxon>
        <taxon>Spermatophyta</taxon>
        <taxon>Magnoliopsida</taxon>
        <taxon>eudicotyledons</taxon>
        <taxon>Gunneridae</taxon>
        <taxon>Pentapetalae</taxon>
        <taxon>asterids</taxon>
        <taxon>lamiids</taxon>
        <taxon>Lamiales</taxon>
        <taxon>Oleaceae</taxon>
        <taxon>Oleeae</taxon>
        <taxon>Olea</taxon>
    </lineage>
</organism>
<evidence type="ECO:0000313" key="8">
    <source>
        <dbReference type="Proteomes" id="UP000594638"/>
    </source>
</evidence>
<dbReference type="AlphaFoldDB" id="A0A8S0RM15"/>
<dbReference type="OrthoDB" id="9049620at2759"/>
<feature type="region of interest" description="Disordered" evidence="5">
    <location>
        <begin position="325"/>
        <end position="346"/>
    </location>
</feature>
<dbReference type="GO" id="GO:0008270">
    <property type="term" value="F:zinc ion binding"/>
    <property type="evidence" value="ECO:0007669"/>
    <property type="project" value="UniProtKB-KW"/>
</dbReference>
<evidence type="ECO:0000256" key="4">
    <source>
        <dbReference type="PROSITE-ProRule" id="PRU00175"/>
    </source>
</evidence>
<dbReference type="Gramene" id="OE9A007039T1">
    <property type="protein sequence ID" value="OE9A007039C1"/>
    <property type="gene ID" value="OE9A007039"/>
</dbReference>